<reference evidence="1 2" key="1">
    <citation type="submission" date="2013-07" db="EMBL/GenBank/DDBJ databases">
        <title>Complete genome sequence of Bacillus infantis NRRL B-14911 that has potential to induce cardiac disease by antigenic mimicry.</title>
        <authorList>
            <person name="Massilamany C."/>
            <person name="Smith T.P.L."/>
            <person name="Loy J.D."/>
            <person name="Barletta R."/>
            <person name="Reddy J."/>
        </authorList>
    </citation>
    <scope>NUCLEOTIDE SEQUENCE [LARGE SCALE GENOMIC DNA]</scope>
    <source>
        <strain evidence="1 2">NRRL B-14911</strain>
    </source>
</reference>
<evidence type="ECO:0008006" key="3">
    <source>
        <dbReference type="Google" id="ProtNLM"/>
    </source>
</evidence>
<sequence length="447" mass="50192">MKDPIVIGVIGPEWMKEKILHCLRLFPNFYPEIRTSNDINDAPAFTKELTVISDVLLYSGIYPYSISKSEIPPHLPAHFIPLKGSGLYKALYSLKKNLCNLDCISSDILLPPEVGRTIKELGEDIDVKFYPQVFSSERVMDLADFHWSQYHSGNTNAAVTGVKAVAEELAGRGVPAEWVTPTEDDIIVTLERALLSTEKRRNLESQIVFGLIQIDRYHELVKQAASEHQIQRLNLRLYRILLDYIELLEGHLTSLNGNEYMFITTRGAFERVTRGYKWIPIIKDVGRELKLRLSLGVGFGLSANEAGTHARIALLQAKDYGGECCFIVKEDRSVFGPVELAAPISYPLSVTDSQLLKKAEESGMTAIYLQKLTSLIERKRNNQFTAYELASTLGITARSAHRIILKWMDAGILAVIGMEKISARGRPRQVYKLAESRNSKGDTNAYS</sequence>
<dbReference type="OrthoDB" id="4986073at2"/>
<dbReference type="EMBL" id="CP006643">
    <property type="protein sequence ID" value="AGX06354.1"/>
    <property type="molecule type" value="Genomic_DNA"/>
</dbReference>
<dbReference type="InterPro" id="IPR043128">
    <property type="entry name" value="Rev_trsase/Diguanyl_cyclase"/>
</dbReference>
<dbReference type="RefSeq" id="WP_009792872.1">
    <property type="nucleotide sequence ID" value="NC_022524.1"/>
</dbReference>
<dbReference type="STRING" id="1367477.N288_22575"/>
<dbReference type="Gene3D" id="3.30.70.270">
    <property type="match status" value="1"/>
</dbReference>
<dbReference type="HOGENOM" id="CLU_046979_3_0_9"/>
<evidence type="ECO:0000313" key="1">
    <source>
        <dbReference type="EMBL" id="AGX06354.1"/>
    </source>
</evidence>
<gene>
    <name evidence="1" type="ORF">N288_22575</name>
</gene>
<keyword evidence="2" id="KW-1185">Reference proteome</keyword>
<dbReference type="KEGG" id="bif:N288_22575"/>
<dbReference type="Proteomes" id="UP000017805">
    <property type="component" value="Chromosome"/>
</dbReference>
<organism evidence="1 2">
    <name type="scientific">Bacillus infantis NRRL B-14911</name>
    <dbReference type="NCBI Taxonomy" id="1367477"/>
    <lineage>
        <taxon>Bacteria</taxon>
        <taxon>Bacillati</taxon>
        <taxon>Bacillota</taxon>
        <taxon>Bacilli</taxon>
        <taxon>Bacillales</taxon>
        <taxon>Bacillaceae</taxon>
        <taxon>Bacillus</taxon>
    </lineage>
</organism>
<proteinExistence type="predicted"/>
<dbReference type="PATRIC" id="fig|1367477.3.peg.4508"/>
<evidence type="ECO:0000313" key="2">
    <source>
        <dbReference type="Proteomes" id="UP000017805"/>
    </source>
</evidence>
<protein>
    <recommendedName>
        <fullName evidence="3">Transcriptional regulator</fullName>
    </recommendedName>
</protein>
<accession>U5LES6</accession>
<name>U5LES6_9BACI</name>
<dbReference type="AlphaFoldDB" id="U5LES6"/>